<keyword evidence="2" id="KW-0808">Transferase</keyword>
<reference evidence="4" key="1">
    <citation type="submission" date="2022-03" db="EMBL/GenBank/DDBJ databases">
        <title>Aurantimonas Liuensis sp. Nov., isolated from the hadal seawater of the Mariana Trench.</title>
        <authorList>
            <person name="Liu R."/>
        </authorList>
    </citation>
    <scope>NUCLEOTIDE SEQUENCE</scope>
    <source>
        <strain evidence="4">LRZ36</strain>
    </source>
</reference>
<dbReference type="PANTHER" id="PTHR43861">
    <property type="entry name" value="TRANS-ACONITATE 2-METHYLTRANSFERASE-RELATED"/>
    <property type="match status" value="1"/>
</dbReference>
<evidence type="ECO:0000256" key="1">
    <source>
        <dbReference type="ARBA" id="ARBA00022603"/>
    </source>
</evidence>
<dbReference type="AlphaFoldDB" id="A0A9X2H4H3"/>
<dbReference type="InterPro" id="IPR029063">
    <property type="entry name" value="SAM-dependent_MTases_sf"/>
</dbReference>
<comment type="caution">
    <text evidence="4">The sequence shown here is derived from an EMBL/GenBank/DDBJ whole genome shotgun (WGS) entry which is preliminary data.</text>
</comment>
<evidence type="ECO:0000259" key="3">
    <source>
        <dbReference type="Pfam" id="PF13649"/>
    </source>
</evidence>
<dbReference type="EMBL" id="JALHBS010000002">
    <property type="protein sequence ID" value="MCP3053600.1"/>
    <property type="molecule type" value="Genomic_DNA"/>
</dbReference>
<dbReference type="Gene3D" id="3.40.50.150">
    <property type="entry name" value="Vaccinia Virus protein VP39"/>
    <property type="match status" value="1"/>
</dbReference>
<dbReference type="PANTHER" id="PTHR43861:SF1">
    <property type="entry name" value="TRANS-ACONITATE 2-METHYLTRANSFERASE"/>
    <property type="match status" value="1"/>
</dbReference>
<evidence type="ECO:0000313" key="5">
    <source>
        <dbReference type="Proteomes" id="UP001155220"/>
    </source>
</evidence>
<accession>A0A9X2H4H3</accession>
<name>A0A9X2H4H3_9HYPH</name>
<dbReference type="Pfam" id="PF13649">
    <property type="entry name" value="Methyltransf_25"/>
    <property type="match status" value="1"/>
</dbReference>
<organism evidence="4 5">
    <name type="scientific">Aurantimonas marianensis</name>
    <dbReference type="NCBI Taxonomy" id="2920428"/>
    <lineage>
        <taxon>Bacteria</taxon>
        <taxon>Pseudomonadati</taxon>
        <taxon>Pseudomonadota</taxon>
        <taxon>Alphaproteobacteria</taxon>
        <taxon>Hyphomicrobiales</taxon>
        <taxon>Aurantimonadaceae</taxon>
        <taxon>Aurantimonas</taxon>
    </lineage>
</organism>
<dbReference type="Proteomes" id="UP001155220">
    <property type="component" value="Unassembled WGS sequence"/>
</dbReference>
<keyword evidence="1 4" id="KW-0489">Methyltransferase</keyword>
<feature type="domain" description="Methyltransferase" evidence="3">
    <location>
        <begin position="56"/>
        <end position="149"/>
    </location>
</feature>
<sequence>MTRKTAASSATGSTRPAAGFWDRNAARYARRPIADEATYRTKLRITRDYLQPDMEVLELGCGTGSTAIAHAPYVSHIRATDISPNMIAIARERAKEGGVANVSFECAAIEDIAAPEESFDAILALNLLHLVEDRDGVIARVAALLKPGGAFVTSTACLADGMKWFKLVAPIGRLFGVFPLVRVFGKADLEASLKRHGFTIAHDWQPTKNPVVFLVAVKASGAT</sequence>
<dbReference type="InterPro" id="IPR041698">
    <property type="entry name" value="Methyltransf_25"/>
</dbReference>
<dbReference type="GO" id="GO:0032259">
    <property type="term" value="P:methylation"/>
    <property type="evidence" value="ECO:0007669"/>
    <property type="project" value="UniProtKB-KW"/>
</dbReference>
<dbReference type="CDD" id="cd02440">
    <property type="entry name" value="AdoMet_MTases"/>
    <property type="match status" value="1"/>
</dbReference>
<gene>
    <name evidence="4" type="ORF">MJ956_00370</name>
</gene>
<proteinExistence type="predicted"/>
<protein>
    <submittedName>
        <fullName evidence="4">Class I SAM-dependent methyltransferase</fullName>
    </submittedName>
</protein>
<evidence type="ECO:0000313" key="4">
    <source>
        <dbReference type="EMBL" id="MCP3053600.1"/>
    </source>
</evidence>
<dbReference type="GO" id="GO:0008168">
    <property type="term" value="F:methyltransferase activity"/>
    <property type="evidence" value="ECO:0007669"/>
    <property type="project" value="UniProtKB-KW"/>
</dbReference>
<dbReference type="RefSeq" id="WP_253962499.1">
    <property type="nucleotide sequence ID" value="NZ_JALHBS010000002.1"/>
</dbReference>
<keyword evidence="5" id="KW-1185">Reference proteome</keyword>
<evidence type="ECO:0000256" key="2">
    <source>
        <dbReference type="ARBA" id="ARBA00022679"/>
    </source>
</evidence>
<dbReference type="SUPFAM" id="SSF53335">
    <property type="entry name" value="S-adenosyl-L-methionine-dependent methyltransferases"/>
    <property type="match status" value="1"/>
</dbReference>